<comment type="caution">
    <text evidence="2">The sequence shown here is derived from an EMBL/GenBank/DDBJ whole genome shotgun (WGS) entry which is preliminary data.</text>
</comment>
<reference evidence="2" key="1">
    <citation type="journal article" date="2015" name="Nature">
        <title>Complex archaea that bridge the gap between prokaryotes and eukaryotes.</title>
        <authorList>
            <person name="Spang A."/>
            <person name="Saw J.H."/>
            <person name="Jorgensen S.L."/>
            <person name="Zaremba-Niedzwiedzka K."/>
            <person name="Martijn J."/>
            <person name="Lind A.E."/>
            <person name="van Eijk R."/>
            <person name="Schleper C."/>
            <person name="Guy L."/>
            <person name="Ettema T.J."/>
        </authorList>
    </citation>
    <scope>NUCLEOTIDE SEQUENCE</scope>
</reference>
<name>A0A0F9LEP7_9ZZZZ</name>
<sequence>MSIVTSLDPAQLREAVARGLALMSLGHDDEEAAELMQLSPGDWAELKEQVIESEGVRLRGRTDEEVYVEYVTRQTGIVNDLVTVQNRIMNDKDGGPYQVAVGCLKARSEIYDKILKTGQQLGFIRKEPDRKEIGAVVAVLNMSDPELRAEIADSLSGLNELMTRFGGGGDILDVDCGPTHRALPSDGLMPELERRLAAGGGEKLVKPAKRGAGMKHRRHGGRAVSRKKV</sequence>
<feature type="region of interest" description="Disordered" evidence="1">
    <location>
        <begin position="199"/>
        <end position="229"/>
    </location>
</feature>
<gene>
    <name evidence="2" type="ORF">LCGC14_1223170</name>
</gene>
<dbReference type="AlphaFoldDB" id="A0A0F9LEP7"/>
<evidence type="ECO:0000256" key="1">
    <source>
        <dbReference type="SAM" id="MobiDB-lite"/>
    </source>
</evidence>
<evidence type="ECO:0000313" key="2">
    <source>
        <dbReference type="EMBL" id="KKM91963.1"/>
    </source>
</evidence>
<protein>
    <submittedName>
        <fullName evidence="2">Uncharacterized protein</fullName>
    </submittedName>
</protein>
<proteinExistence type="predicted"/>
<organism evidence="2">
    <name type="scientific">marine sediment metagenome</name>
    <dbReference type="NCBI Taxonomy" id="412755"/>
    <lineage>
        <taxon>unclassified sequences</taxon>
        <taxon>metagenomes</taxon>
        <taxon>ecological metagenomes</taxon>
    </lineage>
</organism>
<feature type="compositionally biased region" description="Basic residues" evidence="1">
    <location>
        <begin position="206"/>
        <end position="229"/>
    </location>
</feature>
<accession>A0A0F9LEP7</accession>
<dbReference type="EMBL" id="LAZR01006460">
    <property type="protein sequence ID" value="KKM91963.1"/>
    <property type="molecule type" value="Genomic_DNA"/>
</dbReference>